<organism evidence="1 2">
    <name type="scientific">Iris pallida</name>
    <name type="common">Sweet iris</name>
    <dbReference type="NCBI Taxonomy" id="29817"/>
    <lineage>
        <taxon>Eukaryota</taxon>
        <taxon>Viridiplantae</taxon>
        <taxon>Streptophyta</taxon>
        <taxon>Embryophyta</taxon>
        <taxon>Tracheophyta</taxon>
        <taxon>Spermatophyta</taxon>
        <taxon>Magnoliopsida</taxon>
        <taxon>Liliopsida</taxon>
        <taxon>Asparagales</taxon>
        <taxon>Iridaceae</taxon>
        <taxon>Iridoideae</taxon>
        <taxon>Irideae</taxon>
        <taxon>Iris</taxon>
    </lineage>
</organism>
<dbReference type="Proteomes" id="UP001140949">
    <property type="component" value="Unassembled WGS sequence"/>
</dbReference>
<protein>
    <submittedName>
        <fullName evidence="1">NADH dehydrogenase subunit I (Chloroplast)</fullName>
    </submittedName>
</protein>
<dbReference type="EMBL" id="JANAVB010020264">
    <property type="protein sequence ID" value="KAJ6827426.1"/>
    <property type="molecule type" value="Genomic_DNA"/>
</dbReference>
<evidence type="ECO:0000313" key="1">
    <source>
        <dbReference type="EMBL" id="KAJ6827426.1"/>
    </source>
</evidence>
<reference evidence="1" key="2">
    <citation type="submission" date="2023-04" db="EMBL/GenBank/DDBJ databases">
        <authorList>
            <person name="Bruccoleri R.E."/>
            <person name="Oakeley E.J."/>
            <person name="Faust A.-M."/>
            <person name="Dessus-Babus S."/>
            <person name="Altorfer M."/>
            <person name="Burckhardt D."/>
            <person name="Oertli M."/>
            <person name="Naumann U."/>
            <person name="Petersen F."/>
            <person name="Wong J."/>
        </authorList>
    </citation>
    <scope>NUCLEOTIDE SEQUENCE</scope>
    <source>
        <strain evidence="1">GSM-AAB239-AS_SAM_17_03QT</strain>
        <tissue evidence="1">Leaf</tissue>
    </source>
</reference>
<dbReference type="AlphaFoldDB" id="A0AAX6GF85"/>
<evidence type="ECO:0000313" key="2">
    <source>
        <dbReference type="Proteomes" id="UP001140949"/>
    </source>
</evidence>
<keyword evidence="2" id="KW-1185">Reference proteome</keyword>
<proteinExistence type="predicted"/>
<accession>A0AAX6GF85</accession>
<sequence>MKPVTIGNILWISMTKLMFLSLV</sequence>
<reference evidence="1" key="1">
    <citation type="journal article" date="2023" name="GigaByte">
        <title>Genome assembly of the bearded iris, Iris pallida Lam.</title>
        <authorList>
            <person name="Bruccoleri R.E."/>
            <person name="Oakeley E.J."/>
            <person name="Faust A.M.E."/>
            <person name="Altorfer M."/>
            <person name="Dessus-Babus S."/>
            <person name="Burckhardt D."/>
            <person name="Oertli M."/>
            <person name="Naumann U."/>
            <person name="Petersen F."/>
            <person name="Wong J."/>
        </authorList>
    </citation>
    <scope>NUCLEOTIDE SEQUENCE</scope>
    <source>
        <strain evidence="1">GSM-AAB239-AS_SAM_17_03QT</strain>
    </source>
</reference>
<comment type="caution">
    <text evidence="1">The sequence shown here is derived from an EMBL/GenBank/DDBJ whole genome shotgun (WGS) entry which is preliminary data.</text>
</comment>
<gene>
    <name evidence="1" type="ORF">M6B38_368820</name>
</gene>
<name>A0AAX6GF85_IRIPA</name>